<reference evidence="2 3" key="1">
    <citation type="journal article" date="2018" name="Nat. Ecol. Evol.">
        <title>Genomic signatures of mitonuclear coevolution across populations of Tigriopus californicus.</title>
        <authorList>
            <person name="Barreto F.S."/>
            <person name="Watson E.T."/>
            <person name="Lima T.G."/>
            <person name="Willett C.S."/>
            <person name="Edmands S."/>
            <person name="Li W."/>
            <person name="Burton R.S."/>
        </authorList>
    </citation>
    <scope>NUCLEOTIDE SEQUENCE [LARGE SCALE GENOMIC DNA]</scope>
    <source>
        <strain evidence="2 3">San Diego</strain>
    </source>
</reference>
<feature type="signal peptide" evidence="1">
    <location>
        <begin position="1"/>
        <end position="20"/>
    </location>
</feature>
<feature type="non-terminal residue" evidence="2">
    <location>
        <position position="103"/>
    </location>
</feature>
<keyword evidence="1" id="KW-0732">Signal</keyword>
<sequence>MSKTLFLALLVALQIGQIHSHAVHDIQFQGPFGEPGPYQDSQMVMDESSGMMFKEWPEPEDNTIQCNGLESEITIKTIFRQSDQDGCYQFQTPGFGGPGYPNA</sequence>
<protein>
    <submittedName>
        <fullName evidence="2">Uncharacterized protein</fullName>
    </submittedName>
</protein>
<gene>
    <name evidence="2" type="ORF">TCAL_15408</name>
</gene>
<comment type="caution">
    <text evidence="2">The sequence shown here is derived from an EMBL/GenBank/DDBJ whole genome shotgun (WGS) entry which is preliminary data.</text>
</comment>
<dbReference type="AlphaFoldDB" id="A0A553PSS8"/>
<accession>A0A553PSS8</accession>
<evidence type="ECO:0000313" key="2">
    <source>
        <dbReference type="EMBL" id="TRY80739.1"/>
    </source>
</evidence>
<evidence type="ECO:0000313" key="3">
    <source>
        <dbReference type="Proteomes" id="UP000318571"/>
    </source>
</evidence>
<proteinExistence type="predicted"/>
<evidence type="ECO:0000256" key="1">
    <source>
        <dbReference type="SAM" id="SignalP"/>
    </source>
</evidence>
<keyword evidence="3" id="KW-1185">Reference proteome</keyword>
<dbReference type="Proteomes" id="UP000318571">
    <property type="component" value="Chromosome 12"/>
</dbReference>
<organism evidence="2 3">
    <name type="scientific">Tigriopus californicus</name>
    <name type="common">Marine copepod</name>
    <dbReference type="NCBI Taxonomy" id="6832"/>
    <lineage>
        <taxon>Eukaryota</taxon>
        <taxon>Metazoa</taxon>
        <taxon>Ecdysozoa</taxon>
        <taxon>Arthropoda</taxon>
        <taxon>Crustacea</taxon>
        <taxon>Multicrustacea</taxon>
        <taxon>Hexanauplia</taxon>
        <taxon>Copepoda</taxon>
        <taxon>Harpacticoida</taxon>
        <taxon>Harpacticidae</taxon>
        <taxon>Tigriopus</taxon>
    </lineage>
</organism>
<name>A0A553PSS8_TIGCA</name>
<feature type="chain" id="PRO_5021942462" evidence="1">
    <location>
        <begin position="21"/>
        <end position="103"/>
    </location>
</feature>
<dbReference type="EMBL" id="VCGU01000001">
    <property type="protein sequence ID" value="TRY80739.1"/>
    <property type="molecule type" value="Genomic_DNA"/>
</dbReference>